<sequence>MVFPPTPAPGSHELRLSGAGLELAATCHGDCHAPAVLFAHGFGQTRRAWSASAGRVAQRGYRALAYDARGHGGSDRNPPDLAYAAQQFIDDLIVVAGELPQPPVLVAASMGGLFGLAAEARWPGLFRAMALVDITPRWEAAGMQRILGFISAFPEGFASLDEAADAIAAYLPGRARKSEAALREVLRQGADGRWQWHWDRRLVDELARDGERHQDELSAAARAVRCPLLLLSGGRSDLVSDATVDEFLGLVPHARHVRIAGATHMLAGDDNDRFTATLLDYLGELDGTGHTGRCAAPSDPASVNGALP</sequence>
<proteinExistence type="predicted"/>
<gene>
    <name evidence="2" type="ORF">L613_001500000310</name>
</gene>
<keyword evidence="3" id="KW-1185">Reference proteome</keyword>
<dbReference type="InterPro" id="IPR029058">
    <property type="entry name" value="AB_hydrolase_fold"/>
</dbReference>
<reference evidence="2 3" key="1">
    <citation type="submission" date="2019-07" db="EMBL/GenBank/DDBJ databases">
        <title>Genome sequencing of lignin-degrading bacterial isolates.</title>
        <authorList>
            <person name="Gladden J."/>
        </authorList>
    </citation>
    <scope>NUCLEOTIDE SEQUENCE [LARGE SCALE GENOMIC DNA]</scope>
    <source>
        <strain evidence="2 3">J19</strain>
    </source>
</reference>
<protein>
    <submittedName>
        <fullName evidence="2">Pimeloyl-ACP methyl ester carboxylesterase</fullName>
    </submittedName>
</protein>
<evidence type="ECO:0000313" key="3">
    <source>
        <dbReference type="Proteomes" id="UP000321583"/>
    </source>
</evidence>
<dbReference type="PANTHER" id="PTHR43194:SF2">
    <property type="entry name" value="PEROXISOMAL MEMBRANE PROTEIN LPX1"/>
    <property type="match status" value="1"/>
</dbReference>
<dbReference type="InterPro" id="IPR000073">
    <property type="entry name" value="AB_hydrolase_1"/>
</dbReference>
<comment type="caution">
    <text evidence="2">The sequence shown here is derived from an EMBL/GenBank/DDBJ whole genome shotgun (WGS) entry which is preliminary data.</text>
</comment>
<dbReference type="Pfam" id="PF12697">
    <property type="entry name" value="Abhydrolase_6"/>
    <property type="match status" value="1"/>
</dbReference>
<dbReference type="SUPFAM" id="SSF53474">
    <property type="entry name" value="alpha/beta-Hydrolases"/>
    <property type="match status" value="1"/>
</dbReference>
<dbReference type="InterPro" id="IPR050228">
    <property type="entry name" value="Carboxylesterase_BioH"/>
</dbReference>
<accession>A0A562E2G6</accession>
<dbReference type="AlphaFoldDB" id="A0A562E2G6"/>
<feature type="domain" description="AB hydrolase-1" evidence="1">
    <location>
        <begin position="36"/>
        <end position="275"/>
    </location>
</feature>
<evidence type="ECO:0000259" key="1">
    <source>
        <dbReference type="Pfam" id="PF12697"/>
    </source>
</evidence>
<name>A0A562E2G6_9GAMM</name>
<evidence type="ECO:0000313" key="2">
    <source>
        <dbReference type="EMBL" id="TWH15914.1"/>
    </source>
</evidence>
<dbReference type="PANTHER" id="PTHR43194">
    <property type="entry name" value="HYDROLASE ALPHA/BETA FOLD FAMILY"/>
    <property type="match status" value="1"/>
</dbReference>
<dbReference type="EMBL" id="VLJS01000042">
    <property type="protein sequence ID" value="TWH15914.1"/>
    <property type="molecule type" value="Genomic_DNA"/>
</dbReference>
<dbReference type="RefSeq" id="WP_147208250.1">
    <property type="nucleotide sequence ID" value="NZ_VLJS01000042.1"/>
</dbReference>
<dbReference type="OrthoDB" id="5380819at2"/>
<organism evidence="2 3">
    <name type="scientific">Pseudoxanthomonas taiwanensis J19</name>
    <dbReference type="NCBI Taxonomy" id="935569"/>
    <lineage>
        <taxon>Bacteria</taxon>
        <taxon>Pseudomonadati</taxon>
        <taxon>Pseudomonadota</taxon>
        <taxon>Gammaproteobacteria</taxon>
        <taxon>Lysobacterales</taxon>
        <taxon>Lysobacteraceae</taxon>
        <taxon>Pseudoxanthomonas</taxon>
    </lineage>
</organism>
<dbReference type="Proteomes" id="UP000321583">
    <property type="component" value="Unassembled WGS sequence"/>
</dbReference>
<dbReference type="Gene3D" id="3.40.50.1820">
    <property type="entry name" value="alpha/beta hydrolase"/>
    <property type="match status" value="1"/>
</dbReference>